<organism evidence="1 2">
    <name type="scientific">Campylobacter corcagiensis</name>
    <dbReference type="NCBI Taxonomy" id="1448857"/>
    <lineage>
        <taxon>Bacteria</taxon>
        <taxon>Pseudomonadati</taxon>
        <taxon>Campylobacterota</taxon>
        <taxon>Epsilonproteobacteria</taxon>
        <taxon>Campylobacterales</taxon>
        <taxon>Campylobacteraceae</taxon>
        <taxon>Campylobacter</taxon>
    </lineage>
</organism>
<evidence type="ECO:0000313" key="1">
    <source>
        <dbReference type="EMBL" id="QOQ87142.1"/>
    </source>
</evidence>
<reference evidence="1 2" key="1">
    <citation type="submission" date="2020-10" db="EMBL/GenBank/DDBJ databases">
        <title>Campylobacter and Helicobacter PacBio genomes.</title>
        <authorList>
            <person name="Lane C."/>
        </authorList>
    </citation>
    <scope>NUCLEOTIDE SEQUENCE [LARGE SCALE GENOMIC DNA]</scope>
    <source>
        <strain evidence="1 2">2016D-0077</strain>
    </source>
</reference>
<protein>
    <recommendedName>
        <fullName evidence="3">Replication endonuclease</fullName>
    </recommendedName>
</protein>
<keyword evidence="2" id="KW-1185">Reference proteome</keyword>
<gene>
    <name evidence="1" type="ORF">IMC76_07995</name>
</gene>
<accession>A0A7M1LEY7</accession>
<dbReference type="Proteomes" id="UP000594749">
    <property type="component" value="Chromosome"/>
</dbReference>
<dbReference type="RefSeq" id="WP_025803499.1">
    <property type="nucleotide sequence ID" value="NZ_CP053842.1"/>
</dbReference>
<proteinExistence type="predicted"/>
<sequence length="413" mass="49265">MYGISELDKKFLKFKLKNQKKFLDENFLYINGECKPYSDFYFSSWHNSNRYIAELNNRVSSLNKYANDRGLKPIFAVLTLPSEYHRKKIITLKSGRKKLVNNKKFIDDENHTIKAGSDRLQSVVRSIMNSNTIRSIPKYEKCYITTKEPHKDGTCHLNLLLFVPKKFLSRSVNVIKNRFLDTHSKVTTDIKNPTAYIMKYIFKTLDDLRENSELENLTDITFWYLKHKIRRFTMSQTFISLEIYRKLNGRYSLISLTKNYNKGLITVLLDPESKKPMQIFDEFGEIWQKRRVNHNNSIKTTIDWQSIKENRKDIKLNKLKSLNQKRRNLELYYSGELNPKEMSITNMSDWTLTNYYLAYDHSDENVQRLAILENELYKRGFNNLTNNNDLLDLNDIDELYNHFIDKEMKYLEF</sequence>
<evidence type="ECO:0008006" key="3">
    <source>
        <dbReference type="Google" id="ProtNLM"/>
    </source>
</evidence>
<dbReference type="EMBL" id="CP063078">
    <property type="protein sequence ID" value="QOQ87142.1"/>
    <property type="molecule type" value="Genomic_DNA"/>
</dbReference>
<dbReference type="AlphaFoldDB" id="A0A7M1LEY7"/>
<name>A0A7M1LEY7_9BACT</name>
<dbReference type="OrthoDB" id="5334619at2"/>
<evidence type="ECO:0000313" key="2">
    <source>
        <dbReference type="Proteomes" id="UP000594749"/>
    </source>
</evidence>